<dbReference type="PROSITE" id="PS51257">
    <property type="entry name" value="PROKAR_LIPOPROTEIN"/>
    <property type="match status" value="1"/>
</dbReference>
<dbReference type="InterPro" id="IPR042216">
    <property type="entry name" value="MitoNEET_CISD"/>
</dbReference>
<organism evidence="6 7">
    <name type="scientific">Candidatus Fervidibacter sacchari</name>
    <dbReference type="NCBI Taxonomy" id="1448929"/>
    <lineage>
        <taxon>Bacteria</taxon>
        <taxon>Candidatus Fervidibacterota</taxon>
        <taxon>Candidatus Fervidibacter</taxon>
    </lineage>
</organism>
<evidence type="ECO:0000259" key="5">
    <source>
        <dbReference type="SMART" id="SM00704"/>
    </source>
</evidence>
<sequence length="82" mass="9424">MARIVRYERRRPYLIQVGGQNVAICACGLSKNKPYCDGTHKITRDEEAGKLYAYDEQRNRTVVQVTDENDNIVTLPTETFDD</sequence>
<proteinExistence type="predicted"/>
<dbReference type="RefSeq" id="WP_259096060.1">
    <property type="nucleotide sequence ID" value="NZ_CP130454.1"/>
</dbReference>
<evidence type="ECO:0000256" key="1">
    <source>
        <dbReference type="ARBA" id="ARBA00022714"/>
    </source>
</evidence>
<evidence type="ECO:0000256" key="2">
    <source>
        <dbReference type="ARBA" id="ARBA00022723"/>
    </source>
</evidence>
<comment type="caution">
    <text evidence="6">The sequence shown here is derived from an EMBL/GenBank/DDBJ whole genome shotgun (WGS) entry which is preliminary data.</text>
</comment>
<dbReference type="Gene3D" id="3.40.5.90">
    <property type="entry name" value="CDGSH iron-sulfur domain, mitoNEET-type"/>
    <property type="match status" value="1"/>
</dbReference>
<dbReference type="SMART" id="SM00704">
    <property type="entry name" value="ZnF_CDGSH"/>
    <property type="match status" value="1"/>
</dbReference>
<evidence type="ECO:0000256" key="3">
    <source>
        <dbReference type="ARBA" id="ARBA00023004"/>
    </source>
</evidence>
<gene>
    <name evidence="6" type="ORF">M2350_001956</name>
</gene>
<dbReference type="Proteomes" id="UP001204798">
    <property type="component" value="Unassembled WGS sequence"/>
</dbReference>
<feature type="domain" description="Iron-binding zinc finger CDGSH type" evidence="5">
    <location>
        <begin position="10"/>
        <end position="46"/>
    </location>
</feature>
<keyword evidence="1" id="KW-0001">2Fe-2S</keyword>
<dbReference type="EMBL" id="JANUCP010000003">
    <property type="protein sequence ID" value="MCS3919543.1"/>
    <property type="molecule type" value="Genomic_DNA"/>
</dbReference>
<evidence type="ECO:0000256" key="4">
    <source>
        <dbReference type="ARBA" id="ARBA00023014"/>
    </source>
</evidence>
<accession>A0ABT2ERJ8</accession>
<evidence type="ECO:0000313" key="6">
    <source>
        <dbReference type="EMBL" id="MCS3919543.1"/>
    </source>
</evidence>
<keyword evidence="2" id="KW-0479">Metal-binding</keyword>
<name>A0ABT2ERJ8_9BACT</name>
<keyword evidence="7" id="KW-1185">Reference proteome</keyword>
<reference evidence="6 7" key="1">
    <citation type="submission" date="2022-08" db="EMBL/GenBank/DDBJ databases">
        <title>Bacterial and archaeal communities from various locations to study Microbial Dark Matter (Phase II).</title>
        <authorList>
            <person name="Stepanauskas R."/>
        </authorList>
    </citation>
    <scope>NUCLEOTIDE SEQUENCE [LARGE SCALE GENOMIC DNA]</scope>
    <source>
        <strain evidence="6 7">PD1</strain>
    </source>
</reference>
<protein>
    <submittedName>
        <fullName evidence="6">CDGSH-type Zn-finger protein</fullName>
    </submittedName>
</protein>
<evidence type="ECO:0000313" key="7">
    <source>
        <dbReference type="Proteomes" id="UP001204798"/>
    </source>
</evidence>
<keyword evidence="4" id="KW-0411">Iron-sulfur</keyword>
<keyword evidence="3" id="KW-0408">Iron</keyword>
<dbReference type="InterPro" id="IPR018967">
    <property type="entry name" value="FeS-contain_CDGSH-typ"/>
</dbReference>
<dbReference type="Pfam" id="PF09360">
    <property type="entry name" value="zf-CDGSH"/>
    <property type="match status" value="1"/>
</dbReference>